<feature type="transmembrane region" description="Helical" evidence="1">
    <location>
        <begin position="266"/>
        <end position="290"/>
    </location>
</feature>
<feature type="transmembrane region" description="Helical" evidence="1">
    <location>
        <begin position="234"/>
        <end position="254"/>
    </location>
</feature>
<keyword evidence="1" id="KW-0812">Transmembrane</keyword>
<gene>
    <name evidence="2" type="ORF">D8M06_09255</name>
</gene>
<evidence type="ECO:0000256" key="1">
    <source>
        <dbReference type="SAM" id="Phobius"/>
    </source>
</evidence>
<dbReference type="AlphaFoldDB" id="A0A495A490"/>
<evidence type="ECO:0000313" key="2">
    <source>
        <dbReference type="EMBL" id="RKQ33996.1"/>
    </source>
</evidence>
<feature type="transmembrane region" description="Helical" evidence="1">
    <location>
        <begin position="204"/>
        <end position="228"/>
    </location>
</feature>
<dbReference type="InterPro" id="IPR047928">
    <property type="entry name" value="Perm_prefix_1"/>
</dbReference>
<evidence type="ECO:0000313" key="3">
    <source>
        <dbReference type="Proteomes" id="UP000269301"/>
    </source>
</evidence>
<accession>A0A495A490</accession>
<feature type="transmembrane region" description="Helical" evidence="1">
    <location>
        <begin position="164"/>
        <end position="184"/>
    </location>
</feature>
<keyword evidence="1" id="KW-0472">Membrane</keyword>
<feature type="transmembrane region" description="Helical" evidence="1">
    <location>
        <begin position="80"/>
        <end position="101"/>
    </location>
</feature>
<feature type="transmembrane region" description="Helical" evidence="1">
    <location>
        <begin position="136"/>
        <end position="158"/>
    </location>
</feature>
<dbReference type="NCBIfam" id="NF038403">
    <property type="entry name" value="perm_prefix_1"/>
    <property type="match status" value="1"/>
</dbReference>
<sequence length="292" mass="33463">MTERFTKFVDKTVQQIEGNQQEKDDLYEELMIHLELSKEQFVKAGLSETEAEKKALEDFGEETEIGSEIQQAMYPYRKEMMIVLAIGSIIFSIGIYLAQLFLEGDAYILWLVLSIMASALLFIFSIQSRAFFNRRLWMNSLLLIHIAIYLFGLLLTTGVTVPSISAPLTIFASIIILLAIVLIYRTTIHDYRATDHPLPHYAKWLHVINMTAGVGVIGYILFFLWGMMVMIGSLSPVMVIPLIPLLVWISLYIWQMHLIRKRRKKGAYAVAVVPMAAILLMFWYIIVIFIGM</sequence>
<reference evidence="2 3" key="1">
    <citation type="journal article" date="2016" name="Int. J. Syst. Evol. Microbiol.">
        <title>Oceanobacillus halophilus sp. nov., a novel moderately halophilic bacterium from a hypersaline lake.</title>
        <authorList>
            <person name="Amoozegar M.A."/>
            <person name="Bagheri M."/>
            <person name="Makhdoumi A."/>
            <person name="Nikou M.M."/>
            <person name="Fazeli S.A.S."/>
            <person name="Schumann P."/>
            <person name="Sproer C."/>
            <person name="Sanchez-Porro C."/>
            <person name="Ventosa A."/>
        </authorList>
    </citation>
    <scope>NUCLEOTIDE SEQUENCE [LARGE SCALE GENOMIC DNA]</scope>
    <source>
        <strain evidence="2 3">DSM 23996</strain>
    </source>
</reference>
<keyword evidence="3" id="KW-1185">Reference proteome</keyword>
<organism evidence="2 3">
    <name type="scientific">Oceanobacillus halophilus</name>
    <dbReference type="NCBI Taxonomy" id="930130"/>
    <lineage>
        <taxon>Bacteria</taxon>
        <taxon>Bacillati</taxon>
        <taxon>Bacillota</taxon>
        <taxon>Bacilli</taxon>
        <taxon>Bacillales</taxon>
        <taxon>Bacillaceae</taxon>
        <taxon>Oceanobacillus</taxon>
    </lineage>
</organism>
<dbReference type="RefSeq" id="WP_121204110.1">
    <property type="nucleotide sequence ID" value="NZ_RBZP01000005.1"/>
</dbReference>
<dbReference type="EMBL" id="RBZP01000005">
    <property type="protein sequence ID" value="RKQ33996.1"/>
    <property type="molecule type" value="Genomic_DNA"/>
</dbReference>
<dbReference type="OrthoDB" id="2435931at2"/>
<keyword evidence="1" id="KW-1133">Transmembrane helix</keyword>
<proteinExistence type="predicted"/>
<dbReference type="Proteomes" id="UP000269301">
    <property type="component" value="Unassembled WGS sequence"/>
</dbReference>
<name>A0A495A490_9BACI</name>
<comment type="caution">
    <text evidence="2">The sequence shown here is derived from an EMBL/GenBank/DDBJ whole genome shotgun (WGS) entry which is preliminary data.</text>
</comment>
<protein>
    <submittedName>
        <fullName evidence="2">Uncharacterized protein</fullName>
    </submittedName>
</protein>
<feature type="transmembrane region" description="Helical" evidence="1">
    <location>
        <begin position="107"/>
        <end position="124"/>
    </location>
</feature>